<evidence type="ECO:0000313" key="2">
    <source>
        <dbReference type="EMBL" id="KAK0394515.1"/>
    </source>
</evidence>
<organism evidence="2 3">
    <name type="scientific">Steinernema hermaphroditum</name>
    <dbReference type="NCBI Taxonomy" id="289476"/>
    <lineage>
        <taxon>Eukaryota</taxon>
        <taxon>Metazoa</taxon>
        <taxon>Ecdysozoa</taxon>
        <taxon>Nematoda</taxon>
        <taxon>Chromadorea</taxon>
        <taxon>Rhabditida</taxon>
        <taxon>Tylenchina</taxon>
        <taxon>Panagrolaimomorpha</taxon>
        <taxon>Strongyloidoidea</taxon>
        <taxon>Steinernematidae</taxon>
        <taxon>Steinernema</taxon>
    </lineage>
</organism>
<keyword evidence="1" id="KW-0812">Transmembrane</keyword>
<dbReference type="Proteomes" id="UP001175271">
    <property type="component" value="Unassembled WGS sequence"/>
</dbReference>
<gene>
    <name evidence="2" type="ORF">QR680_000783</name>
</gene>
<keyword evidence="1" id="KW-1133">Transmembrane helix</keyword>
<evidence type="ECO:0000313" key="3">
    <source>
        <dbReference type="Proteomes" id="UP001175271"/>
    </source>
</evidence>
<proteinExistence type="predicted"/>
<sequence length="237" mass="26869">MSDYLQRNLEMLSKTVFVAAVLVSGVVTIKCYFKDSKGVTVEDPSDYAFCVFQPAREDEVDRAYGLKADDHPTIADPAQEVQTLLGDSSPLYRVISIYASTVRMKMLLLFCVAFVSFTDGLICLEDDTLGNVKEVSGNFTYCVFQTASILEKGRRFGVGARNDETFLYDPHFHGKLPFLSVLSVCVQEYYSWGTFQTVPNEMYFRCYCRTDRCNQEGTLLNFLADQAFRLESMARIH</sequence>
<accession>A0AA39GVU5</accession>
<dbReference type="InterPro" id="IPR035291">
    <property type="entry name" value="DUF5354"/>
</dbReference>
<protein>
    <submittedName>
        <fullName evidence="2">Uncharacterized protein</fullName>
    </submittedName>
</protein>
<name>A0AA39GVU5_9BILA</name>
<reference evidence="2" key="1">
    <citation type="submission" date="2023-06" db="EMBL/GenBank/DDBJ databases">
        <title>Genomic analysis of the entomopathogenic nematode Steinernema hermaphroditum.</title>
        <authorList>
            <person name="Schwarz E.M."/>
            <person name="Heppert J.K."/>
            <person name="Baniya A."/>
            <person name="Schwartz H.T."/>
            <person name="Tan C.-H."/>
            <person name="Antoshechkin I."/>
            <person name="Sternberg P.W."/>
            <person name="Goodrich-Blair H."/>
            <person name="Dillman A.R."/>
        </authorList>
    </citation>
    <scope>NUCLEOTIDE SEQUENCE</scope>
    <source>
        <strain evidence="2">PS9179</strain>
        <tissue evidence="2">Whole animal</tissue>
    </source>
</reference>
<feature type="transmembrane region" description="Helical" evidence="1">
    <location>
        <begin position="12"/>
        <end position="33"/>
    </location>
</feature>
<comment type="caution">
    <text evidence="2">The sequence shown here is derived from an EMBL/GenBank/DDBJ whole genome shotgun (WGS) entry which is preliminary data.</text>
</comment>
<evidence type="ECO:0000256" key="1">
    <source>
        <dbReference type="SAM" id="Phobius"/>
    </source>
</evidence>
<keyword evidence="1" id="KW-0472">Membrane</keyword>
<dbReference type="Pfam" id="PF17305">
    <property type="entry name" value="DUF5354"/>
    <property type="match status" value="1"/>
</dbReference>
<dbReference type="EMBL" id="JAUCMV010000005">
    <property type="protein sequence ID" value="KAK0394515.1"/>
    <property type="molecule type" value="Genomic_DNA"/>
</dbReference>
<dbReference type="AlphaFoldDB" id="A0AA39GVU5"/>
<keyword evidence="3" id="KW-1185">Reference proteome</keyword>